<organism evidence="1 2">
    <name type="scientific">Vibrio variabilis</name>
    <dbReference type="NCBI Taxonomy" id="990271"/>
    <lineage>
        <taxon>Bacteria</taxon>
        <taxon>Pseudomonadati</taxon>
        <taxon>Pseudomonadota</taxon>
        <taxon>Gammaproteobacteria</taxon>
        <taxon>Vibrionales</taxon>
        <taxon>Vibrionaceae</taxon>
        <taxon>Vibrio</taxon>
    </lineage>
</organism>
<reference evidence="2" key="2">
    <citation type="submission" date="2014-09" db="EMBL/GenBank/DDBJ databases">
        <authorList>
            <consortium name="NBRP consortium"/>
            <person name="Sawabe T."/>
            <person name="Meirelles P."/>
            <person name="Nakanishi M."/>
            <person name="Sayaka M."/>
            <person name="Hattori M."/>
            <person name="Ohkuma M."/>
        </authorList>
    </citation>
    <scope>NUCLEOTIDE SEQUENCE [LARGE SCALE GENOMIC DNA]</scope>
    <source>
        <strain evidence="2">JCM 19239</strain>
    </source>
</reference>
<sequence>MDGAEEWSRPLYISYRKNSTSLEAILQVESLINTVEPTTSFVVQQAGESGE</sequence>
<dbReference type="EMBL" id="BBMS01000016">
    <property type="protein sequence ID" value="GAL26222.1"/>
    <property type="molecule type" value="Genomic_DNA"/>
</dbReference>
<reference evidence="2" key="1">
    <citation type="submission" date="2014-09" db="EMBL/GenBank/DDBJ databases">
        <title>Vibrio variabilis JCM 19239. (C206) whole genome shotgun sequence.</title>
        <authorList>
            <person name="Sawabe T."/>
            <person name="Meirelles P."/>
            <person name="Nakanishi M."/>
            <person name="Sayaka M."/>
            <person name="Hattori M."/>
            <person name="Ohkuma M."/>
        </authorList>
    </citation>
    <scope>NUCLEOTIDE SEQUENCE [LARGE SCALE GENOMIC DNA]</scope>
    <source>
        <strain evidence="2">JCM 19239</strain>
    </source>
</reference>
<dbReference type="Proteomes" id="UP000029223">
    <property type="component" value="Unassembled WGS sequence"/>
</dbReference>
<evidence type="ECO:0000313" key="2">
    <source>
        <dbReference type="Proteomes" id="UP000029223"/>
    </source>
</evidence>
<keyword evidence="2" id="KW-1185">Reference proteome</keyword>
<accession>A0ABQ0JBS4</accession>
<protein>
    <submittedName>
        <fullName evidence="1">Transcriptional regulator LysR family</fullName>
    </submittedName>
</protein>
<gene>
    <name evidence="1" type="ORF">JCM19239_894</name>
</gene>
<proteinExistence type="predicted"/>
<name>A0ABQ0JBS4_9VIBR</name>
<evidence type="ECO:0000313" key="1">
    <source>
        <dbReference type="EMBL" id="GAL26222.1"/>
    </source>
</evidence>
<comment type="caution">
    <text evidence="1">The sequence shown here is derived from an EMBL/GenBank/DDBJ whole genome shotgun (WGS) entry which is preliminary data.</text>
</comment>